<dbReference type="InterPro" id="IPR052711">
    <property type="entry name" value="Zinc_ADH-like"/>
</dbReference>
<dbReference type="Gene3D" id="3.40.50.720">
    <property type="entry name" value="NAD(P)-binding Rossmann-like Domain"/>
    <property type="match status" value="1"/>
</dbReference>
<dbReference type="InterPro" id="IPR013149">
    <property type="entry name" value="ADH-like_C"/>
</dbReference>
<dbReference type="Proteomes" id="UP001316803">
    <property type="component" value="Unassembled WGS sequence"/>
</dbReference>
<comment type="caution">
    <text evidence="2">The sequence shown here is derived from an EMBL/GenBank/DDBJ whole genome shotgun (WGS) entry which is preliminary data.</text>
</comment>
<dbReference type="Pfam" id="PF00107">
    <property type="entry name" value="ADH_zinc_N"/>
    <property type="match status" value="1"/>
</dbReference>
<accession>A0AAN8IMM4</accession>
<dbReference type="EMBL" id="JAKLMC020000011">
    <property type="protein sequence ID" value="KAK5953347.1"/>
    <property type="molecule type" value="Genomic_DNA"/>
</dbReference>
<sequence>MASAQDPTMKQWTTDYTGLASLKQDTVPVPDPREGQVLIKVNAVSLNFRDVEVCIGDYDHHDSVPPPTTVVPCSDMVGTVVKLGPRASGEAGNEWVVGDRVMAIFNLTHLTGQITDEHLPSGLGLPLPGVLSEYCCLPGYGLVKAPENLSDEEGSTLPIAAVTAWMALNWIRPIGQPLQGADHIVLLQGTGGVSIAGLQMAKASGLTAIVTSSSDEKLQRAKKLGADYTINYRTTPEWHNEVMKITEGKGVDIVFEQGGPATLAKSFACIKWGGMISSIGYLSGKQDEADDRINTNVLALRRNVTLKGIWNGPKDRLEEALELYQQKNIHPIVDRVFTFGQAKEAMEYLAAGSHFGKVVVKVA</sequence>
<name>A0AAN8IMM4_9EURO</name>
<protein>
    <recommendedName>
        <fullName evidence="1">Enoyl reductase (ER) domain-containing protein</fullName>
    </recommendedName>
</protein>
<organism evidence="2 3">
    <name type="scientific">Knufia fluminis</name>
    <dbReference type="NCBI Taxonomy" id="191047"/>
    <lineage>
        <taxon>Eukaryota</taxon>
        <taxon>Fungi</taxon>
        <taxon>Dikarya</taxon>
        <taxon>Ascomycota</taxon>
        <taxon>Pezizomycotina</taxon>
        <taxon>Eurotiomycetes</taxon>
        <taxon>Chaetothyriomycetidae</taxon>
        <taxon>Chaetothyriales</taxon>
        <taxon>Trichomeriaceae</taxon>
        <taxon>Knufia</taxon>
    </lineage>
</organism>
<gene>
    <name evidence="2" type="ORF">OHC33_005291</name>
</gene>
<evidence type="ECO:0000313" key="3">
    <source>
        <dbReference type="Proteomes" id="UP001316803"/>
    </source>
</evidence>
<dbReference type="AlphaFoldDB" id="A0AAN8IMM4"/>
<dbReference type="Gene3D" id="3.90.180.10">
    <property type="entry name" value="Medium-chain alcohol dehydrogenases, catalytic domain"/>
    <property type="match status" value="1"/>
</dbReference>
<reference evidence="2 3" key="1">
    <citation type="submission" date="2022-12" db="EMBL/GenBank/DDBJ databases">
        <title>Genomic features and morphological characterization of a novel Knufia sp. strain isolated from spacecraft assembly facility.</title>
        <authorList>
            <person name="Teixeira M."/>
            <person name="Chander A.M."/>
            <person name="Stajich J.E."/>
            <person name="Venkateswaran K."/>
        </authorList>
    </citation>
    <scope>NUCLEOTIDE SEQUENCE [LARGE SCALE GENOMIC DNA]</scope>
    <source>
        <strain evidence="2 3">FJI-L2-BK-P2</strain>
    </source>
</reference>
<dbReference type="SUPFAM" id="SSF51735">
    <property type="entry name" value="NAD(P)-binding Rossmann-fold domains"/>
    <property type="match status" value="1"/>
</dbReference>
<dbReference type="Pfam" id="PF08240">
    <property type="entry name" value="ADH_N"/>
    <property type="match status" value="1"/>
</dbReference>
<dbReference type="InterPro" id="IPR020843">
    <property type="entry name" value="ER"/>
</dbReference>
<dbReference type="PANTHER" id="PTHR45033:SF1">
    <property type="entry name" value="OXIDOREDUCTASE (EUROFUNG)"/>
    <property type="match status" value="1"/>
</dbReference>
<evidence type="ECO:0000313" key="2">
    <source>
        <dbReference type="EMBL" id="KAK5953347.1"/>
    </source>
</evidence>
<dbReference type="SMART" id="SM00829">
    <property type="entry name" value="PKS_ER"/>
    <property type="match status" value="1"/>
</dbReference>
<feature type="domain" description="Enoyl reductase (ER)" evidence="1">
    <location>
        <begin position="18"/>
        <end position="360"/>
    </location>
</feature>
<dbReference type="InterPro" id="IPR013154">
    <property type="entry name" value="ADH-like_N"/>
</dbReference>
<dbReference type="InterPro" id="IPR036291">
    <property type="entry name" value="NAD(P)-bd_dom_sf"/>
</dbReference>
<dbReference type="GO" id="GO:0016491">
    <property type="term" value="F:oxidoreductase activity"/>
    <property type="evidence" value="ECO:0007669"/>
    <property type="project" value="InterPro"/>
</dbReference>
<keyword evidence="3" id="KW-1185">Reference proteome</keyword>
<evidence type="ECO:0000259" key="1">
    <source>
        <dbReference type="SMART" id="SM00829"/>
    </source>
</evidence>
<dbReference type="PANTHER" id="PTHR45033">
    <property type="match status" value="1"/>
</dbReference>
<dbReference type="SUPFAM" id="SSF50129">
    <property type="entry name" value="GroES-like"/>
    <property type="match status" value="1"/>
</dbReference>
<dbReference type="CDD" id="cd08276">
    <property type="entry name" value="MDR7"/>
    <property type="match status" value="1"/>
</dbReference>
<proteinExistence type="predicted"/>
<dbReference type="InterPro" id="IPR011032">
    <property type="entry name" value="GroES-like_sf"/>
</dbReference>